<proteinExistence type="predicted"/>
<evidence type="ECO:0000313" key="2">
    <source>
        <dbReference type="EMBL" id="SVB54086.1"/>
    </source>
</evidence>
<dbReference type="InterPro" id="IPR036291">
    <property type="entry name" value="NAD(P)-bd_dom_sf"/>
</dbReference>
<protein>
    <submittedName>
        <fullName evidence="2">Uncharacterized protein</fullName>
    </submittedName>
</protein>
<keyword evidence="1" id="KW-0520">NAD</keyword>
<name>A0A382ETE9_9ZZZZ</name>
<sequence>VKKINIFCFGFGQVAKNFVYNLNKTYDVNLAITSRDKTQKKKIYGINYISYHFLDDSFDRDILKKIKNYDYILVSIPPKNGIDIVIKNFQETLEILKSNWITYLSATSVYGDHNGEWVDENSKVNPLTENGKSRLNAEKMWINIAKKKNLPIQIFRLSGIYSQERNILEKIKSGSHQIINKPNHFFSRIHVEDISNVLKITLDSKYIKPGEIYNLSDDYPCSNIEIANYAYEMMKVSKPKMIEINEIKNEMLRNFYKDSKKVSNKKIKEVFSYKLKFPTYKKGLGRIYDHFI</sequence>
<dbReference type="Gene3D" id="3.40.50.720">
    <property type="entry name" value="NAD(P)-binding Rossmann-like Domain"/>
    <property type="match status" value="1"/>
</dbReference>
<feature type="non-terminal residue" evidence="2">
    <location>
        <position position="1"/>
    </location>
</feature>
<gene>
    <name evidence="2" type="ORF">METZ01_LOCUS206940</name>
</gene>
<dbReference type="SUPFAM" id="SSF51735">
    <property type="entry name" value="NAD(P)-binding Rossmann-fold domains"/>
    <property type="match status" value="1"/>
</dbReference>
<dbReference type="PANTHER" id="PTHR43574">
    <property type="entry name" value="EPIMERASE-RELATED"/>
    <property type="match status" value="1"/>
</dbReference>
<reference evidence="2" key="1">
    <citation type="submission" date="2018-05" db="EMBL/GenBank/DDBJ databases">
        <authorList>
            <person name="Lanie J.A."/>
            <person name="Ng W.-L."/>
            <person name="Kazmierczak K.M."/>
            <person name="Andrzejewski T.M."/>
            <person name="Davidsen T.M."/>
            <person name="Wayne K.J."/>
            <person name="Tettelin H."/>
            <person name="Glass J.I."/>
            <person name="Rusch D."/>
            <person name="Podicherti R."/>
            <person name="Tsui H.-C.T."/>
            <person name="Winkler M.E."/>
        </authorList>
    </citation>
    <scope>NUCLEOTIDE SEQUENCE</scope>
</reference>
<accession>A0A382ETE9</accession>
<dbReference type="AlphaFoldDB" id="A0A382ETE9"/>
<dbReference type="EMBL" id="UINC01046281">
    <property type="protein sequence ID" value="SVB54086.1"/>
    <property type="molecule type" value="Genomic_DNA"/>
</dbReference>
<evidence type="ECO:0000256" key="1">
    <source>
        <dbReference type="ARBA" id="ARBA00023027"/>
    </source>
</evidence>
<organism evidence="2">
    <name type="scientific">marine metagenome</name>
    <dbReference type="NCBI Taxonomy" id="408172"/>
    <lineage>
        <taxon>unclassified sequences</taxon>
        <taxon>metagenomes</taxon>
        <taxon>ecological metagenomes</taxon>
    </lineage>
</organism>